<feature type="domain" description="AMP-dependent synthetase/ligase" evidence="1">
    <location>
        <begin position="29"/>
        <end position="380"/>
    </location>
</feature>
<feature type="domain" description="AMP-binding enzyme C-terminal" evidence="2">
    <location>
        <begin position="438"/>
        <end position="510"/>
    </location>
</feature>
<gene>
    <name evidence="3" type="ORF">ACFY1D_11455</name>
</gene>
<dbReference type="Gene3D" id="3.30.300.30">
    <property type="match status" value="1"/>
</dbReference>
<dbReference type="PROSITE" id="PS00455">
    <property type="entry name" value="AMP_BINDING"/>
    <property type="match status" value="1"/>
</dbReference>
<dbReference type="Gene3D" id="3.40.50.12780">
    <property type="entry name" value="N-terminal domain of ligase-like"/>
    <property type="match status" value="1"/>
</dbReference>
<sequence length="524" mass="56229">MTDPQIRTSGAAQSTAGAVSHPATLYDWFARSADEFGDSVVALEVDGEEFTYARLRDLAERIAGRLVTAGAGAPPRRVGLMASRSVVSYAGYLAILRAGATVVVLNPEHPAGRTADIVRAAELDLVLTDTPGNNPAIPQLVLEPSELGELAAEATPDIEHPRVAPDDLAYIIFTSGSTGAPKGVPITHRNISANLSHVASRYGIGPGSRLSQAFELTFDGSVHDLFVTWAGGGTLVVPARSQLLSPVKTINTLRLTHWFSVPSLITFASRLGTLKPGSMPTLRWSIFGGEPLTLAAAREWREAAPDSALEVLYGPTELTISCTGYRFPADPADWPETPNGTAPIGSCFPTLDFLLLDEDGKPSDDGELCMRGPQRFPGYLDPANNPGRFVDLEATGRPAEGHWYRTGDHVALKDGLLIHLGRTDQQVKIRGHRIELGEIEAMLREQDGVRDAIVLAVPAPDGEPELEAVVSGPGCDTDALFTGLRDRLPPYMLPRRISVLDALPLNVNGKIDRRALITELSRSR</sequence>
<dbReference type="Pfam" id="PF00501">
    <property type="entry name" value="AMP-binding"/>
    <property type="match status" value="1"/>
</dbReference>
<evidence type="ECO:0000259" key="2">
    <source>
        <dbReference type="Pfam" id="PF13193"/>
    </source>
</evidence>
<dbReference type="InterPro" id="IPR020845">
    <property type="entry name" value="AMP-binding_CS"/>
</dbReference>
<dbReference type="SUPFAM" id="SSF56801">
    <property type="entry name" value="Acetyl-CoA synthetase-like"/>
    <property type="match status" value="1"/>
</dbReference>
<dbReference type="InterPro" id="IPR010071">
    <property type="entry name" value="AA_adenyl_dom"/>
</dbReference>
<accession>A0ABW6UFS2</accession>
<dbReference type="PANTHER" id="PTHR45527">
    <property type="entry name" value="NONRIBOSOMAL PEPTIDE SYNTHETASE"/>
    <property type="match status" value="1"/>
</dbReference>
<protein>
    <submittedName>
        <fullName evidence="3">Amino acid adenylation domain-containing protein</fullName>
    </submittedName>
</protein>
<evidence type="ECO:0000259" key="1">
    <source>
        <dbReference type="Pfam" id="PF00501"/>
    </source>
</evidence>
<evidence type="ECO:0000313" key="4">
    <source>
        <dbReference type="Proteomes" id="UP001602058"/>
    </source>
</evidence>
<keyword evidence="4" id="KW-1185">Reference proteome</keyword>
<dbReference type="InterPro" id="IPR045851">
    <property type="entry name" value="AMP-bd_C_sf"/>
</dbReference>
<dbReference type="InterPro" id="IPR000873">
    <property type="entry name" value="AMP-dep_synth/lig_dom"/>
</dbReference>
<dbReference type="NCBIfam" id="TIGR01733">
    <property type="entry name" value="AA-adenyl-dom"/>
    <property type="match status" value="1"/>
</dbReference>
<comment type="caution">
    <text evidence="3">The sequence shown here is derived from an EMBL/GenBank/DDBJ whole genome shotgun (WGS) entry which is preliminary data.</text>
</comment>
<name>A0ABW6UFS2_9ACTN</name>
<dbReference type="InterPro" id="IPR042099">
    <property type="entry name" value="ANL_N_sf"/>
</dbReference>
<organism evidence="3 4">
    <name type="scientific">Streptomyces bluensis</name>
    <dbReference type="NCBI Taxonomy" id="33897"/>
    <lineage>
        <taxon>Bacteria</taxon>
        <taxon>Bacillati</taxon>
        <taxon>Actinomycetota</taxon>
        <taxon>Actinomycetes</taxon>
        <taxon>Kitasatosporales</taxon>
        <taxon>Streptomycetaceae</taxon>
        <taxon>Streptomyces</taxon>
    </lineage>
</organism>
<reference evidence="3 4" key="1">
    <citation type="submission" date="2024-10" db="EMBL/GenBank/DDBJ databases">
        <title>The Natural Products Discovery Center: Release of the First 8490 Sequenced Strains for Exploring Actinobacteria Biosynthetic Diversity.</title>
        <authorList>
            <person name="Kalkreuter E."/>
            <person name="Kautsar S.A."/>
            <person name="Yang D."/>
            <person name="Bader C.D."/>
            <person name="Teijaro C.N."/>
            <person name="Fluegel L."/>
            <person name="Davis C.M."/>
            <person name="Simpson J.R."/>
            <person name="Lauterbach L."/>
            <person name="Steele A.D."/>
            <person name="Gui C."/>
            <person name="Meng S."/>
            <person name="Li G."/>
            <person name="Viehrig K."/>
            <person name="Ye F."/>
            <person name="Su P."/>
            <person name="Kiefer A.F."/>
            <person name="Nichols A."/>
            <person name="Cepeda A.J."/>
            <person name="Yan W."/>
            <person name="Fan B."/>
            <person name="Jiang Y."/>
            <person name="Adhikari A."/>
            <person name="Zheng C.-J."/>
            <person name="Schuster L."/>
            <person name="Cowan T.M."/>
            <person name="Smanski M.J."/>
            <person name="Chevrette M.G."/>
            <person name="De Carvalho L.P.S."/>
            <person name="Shen B."/>
        </authorList>
    </citation>
    <scope>NUCLEOTIDE SEQUENCE [LARGE SCALE GENOMIC DNA]</scope>
    <source>
        <strain evidence="3 4">NPDC001390</strain>
    </source>
</reference>
<proteinExistence type="predicted"/>
<dbReference type="Pfam" id="PF13193">
    <property type="entry name" value="AMP-binding_C"/>
    <property type="match status" value="1"/>
</dbReference>
<dbReference type="RefSeq" id="WP_387885655.1">
    <property type="nucleotide sequence ID" value="NZ_JBIAWJ010000004.1"/>
</dbReference>
<dbReference type="Proteomes" id="UP001602058">
    <property type="component" value="Unassembled WGS sequence"/>
</dbReference>
<dbReference type="InterPro" id="IPR025110">
    <property type="entry name" value="AMP-bd_C"/>
</dbReference>
<dbReference type="EMBL" id="JBIAWJ010000004">
    <property type="protein sequence ID" value="MFF4522047.1"/>
    <property type="molecule type" value="Genomic_DNA"/>
</dbReference>
<evidence type="ECO:0000313" key="3">
    <source>
        <dbReference type="EMBL" id="MFF4522047.1"/>
    </source>
</evidence>
<dbReference type="PANTHER" id="PTHR45527:SF1">
    <property type="entry name" value="FATTY ACID SYNTHASE"/>
    <property type="match status" value="1"/>
</dbReference>